<dbReference type="Proteomes" id="UP000008136">
    <property type="component" value="Chromosome"/>
</dbReference>
<dbReference type="Gene3D" id="3.40.50.300">
    <property type="entry name" value="P-loop containing nucleotide triphosphate hydrolases"/>
    <property type="match status" value="1"/>
</dbReference>
<dbReference type="SMART" id="SM00382">
    <property type="entry name" value="AAA"/>
    <property type="match status" value="1"/>
</dbReference>
<dbReference type="Pfam" id="PF20030">
    <property type="entry name" value="bpMoxR"/>
    <property type="match status" value="1"/>
</dbReference>
<dbReference type="HOGENOM" id="CLU_018678_0_0_2"/>
<reference evidence="2 3" key="1">
    <citation type="submission" date="2011-03" db="EMBL/GenBank/DDBJ databases">
        <title>The complete genome of Archaeoglobus veneficus SNP6.</title>
        <authorList>
            <consortium name="US DOE Joint Genome Institute (JGI-PGF)"/>
            <person name="Lucas S."/>
            <person name="Copeland A."/>
            <person name="Lapidus A."/>
            <person name="Bruce D."/>
            <person name="Goodwin L."/>
            <person name="Pitluck S."/>
            <person name="Kyrpides N."/>
            <person name="Mavromatis K."/>
            <person name="Pagani I."/>
            <person name="Ivanova N."/>
            <person name="Mikhailova N."/>
            <person name="Lu M."/>
            <person name="Detter J.C."/>
            <person name="Tapia R."/>
            <person name="Han C."/>
            <person name="Land M."/>
            <person name="Hauser L."/>
            <person name="Markowitz V."/>
            <person name="Cheng J.-F."/>
            <person name="Hugenholtz P."/>
            <person name="Woyke T."/>
            <person name="Wu D."/>
            <person name="Spring S."/>
            <person name="Brambilla E."/>
            <person name="Klenk H.-P."/>
            <person name="Eisen J.A."/>
        </authorList>
    </citation>
    <scope>NUCLEOTIDE SEQUENCE [LARGE SCALE GENOMIC DNA]</scope>
    <source>
        <strain>SNP6</strain>
    </source>
</reference>
<dbReference type="EMBL" id="CP002588">
    <property type="protein sequence ID" value="AEA47257.1"/>
    <property type="molecule type" value="Genomic_DNA"/>
</dbReference>
<dbReference type="STRING" id="693661.Arcve_1250"/>
<organism evidence="2 3">
    <name type="scientific">Archaeoglobus veneficus (strain DSM 11195 / SNP6)</name>
    <dbReference type="NCBI Taxonomy" id="693661"/>
    <lineage>
        <taxon>Archaea</taxon>
        <taxon>Methanobacteriati</taxon>
        <taxon>Methanobacteriota</taxon>
        <taxon>Archaeoglobi</taxon>
        <taxon>Archaeoglobales</taxon>
        <taxon>Archaeoglobaceae</taxon>
        <taxon>Archaeoglobus</taxon>
    </lineage>
</organism>
<dbReference type="AlphaFoldDB" id="F2KMY1"/>
<keyword evidence="3" id="KW-1185">Reference proteome</keyword>
<dbReference type="SUPFAM" id="SSF52540">
    <property type="entry name" value="P-loop containing nucleoside triphosphate hydrolases"/>
    <property type="match status" value="1"/>
</dbReference>
<gene>
    <name evidence="2" type="ordered locus">Arcve_1250</name>
</gene>
<dbReference type="KEGG" id="ave:Arcve_1250"/>
<dbReference type="CDD" id="cd00009">
    <property type="entry name" value="AAA"/>
    <property type="match status" value="1"/>
</dbReference>
<protein>
    <submittedName>
        <fullName evidence="2">ATPase associated with various cellular activities AAA_5</fullName>
    </submittedName>
</protein>
<dbReference type="GeneID" id="10394370"/>
<dbReference type="RefSeq" id="WP_013683919.1">
    <property type="nucleotide sequence ID" value="NC_015320.1"/>
</dbReference>
<evidence type="ECO:0000313" key="2">
    <source>
        <dbReference type="EMBL" id="AEA47257.1"/>
    </source>
</evidence>
<dbReference type="InterPro" id="IPR045427">
    <property type="entry name" value="MoxR"/>
</dbReference>
<evidence type="ECO:0000313" key="3">
    <source>
        <dbReference type="Proteomes" id="UP000008136"/>
    </source>
</evidence>
<dbReference type="InterPro" id="IPR003593">
    <property type="entry name" value="AAA+_ATPase"/>
</dbReference>
<evidence type="ECO:0000259" key="1">
    <source>
        <dbReference type="SMART" id="SM00382"/>
    </source>
</evidence>
<dbReference type="PANTHER" id="PTHR32204:SF0">
    <property type="entry name" value="ATPASE RAVA"/>
    <property type="match status" value="1"/>
</dbReference>
<dbReference type="InterPro" id="IPR050513">
    <property type="entry name" value="RavA_ATPases"/>
</dbReference>
<dbReference type="eggNOG" id="arCOG00436">
    <property type="taxonomic scope" value="Archaea"/>
</dbReference>
<sequence length="378" mass="42951">MECIDRLSELKLRLADCFVQREAEITAVLSGLLAGEPVILIGEVGTAKTALIEKMAELIDARYFYYLLTRFTEPDEILGPLDINALREGRYVRRTEGRLPEAEIVFLDEIFKASSAIRNILLDIILNRRFRNDGGYMRLPMLTMYTASNEISTDVEDAAFYDRLTVRCFVKSVSEDAWSELVERGIELEEMAMQPVLTTDDVKALQQMVMQRFRSMTESSLLRVYLDALAALKQRGVRISDRRKIKLLKIASAISVIYNEDEVSTDSLAEALKFVAVHDEDDVRKVEQVIFELGLSSFYKHIQKLQTVTSELQNAIRLSSSGGLDELRMLSSIYAKASSMMSEVPENPRLMPYVRQLKSAVFKAKDVLDRKKAEIFGD</sequence>
<dbReference type="OrthoDB" id="9837at2157"/>
<name>F2KMY1_ARCVS</name>
<proteinExistence type="predicted"/>
<dbReference type="PANTHER" id="PTHR32204">
    <property type="entry name" value="ATPASE RAVA"/>
    <property type="match status" value="1"/>
</dbReference>
<feature type="domain" description="AAA+ ATPase" evidence="1">
    <location>
        <begin position="34"/>
        <end position="174"/>
    </location>
</feature>
<dbReference type="InterPro" id="IPR027417">
    <property type="entry name" value="P-loop_NTPase"/>
</dbReference>
<accession>F2KMY1</accession>